<evidence type="ECO:0000259" key="10">
    <source>
        <dbReference type="PROSITE" id="PS50850"/>
    </source>
</evidence>
<evidence type="ECO:0000256" key="9">
    <source>
        <dbReference type="SAM" id="Phobius"/>
    </source>
</evidence>
<dbReference type="CDD" id="cd17346">
    <property type="entry name" value="MFS_DtpA_like"/>
    <property type="match status" value="1"/>
</dbReference>
<dbReference type="InterPro" id="IPR050171">
    <property type="entry name" value="MFS_Transporters"/>
</dbReference>
<reference evidence="12" key="2">
    <citation type="journal article" date="2019" name="Front. Microbiol.">
        <title>Campylobacter hepaticus, the cause of Spotty Liver Disease in chickens: Transmission and routes of infection.</title>
        <authorList>
            <person name="Van T.H."/>
            <person name="Moore R.J."/>
            <person name="Phung C."/>
        </authorList>
    </citation>
    <scope>NUCLEOTIDE SEQUENCE</scope>
    <source>
        <strain evidence="12">QLD_2/QLD</strain>
    </source>
</reference>
<dbReference type="Pfam" id="PF00854">
    <property type="entry name" value="PTR2"/>
    <property type="match status" value="1"/>
</dbReference>
<feature type="transmembrane region" description="Helical" evidence="9">
    <location>
        <begin position="261"/>
        <end position="278"/>
    </location>
</feature>
<keyword evidence="4 8" id="KW-0812">Transmembrane</keyword>
<evidence type="ECO:0000256" key="3">
    <source>
        <dbReference type="ARBA" id="ARBA00022475"/>
    </source>
</evidence>
<feature type="transmembrane region" description="Helical" evidence="9">
    <location>
        <begin position="370"/>
        <end position="389"/>
    </location>
</feature>
<sequence>MQNKKINTAFLGHPKPLFSLSMIEVWERFSFYGIRPLLVLFMSAAINLGGLGMERESAAAIVGIFAGCLYLAALPGGWIADNYLGQKKAIFLGSIIIALGHLSIALSIFDSLMFFIGLGFIVVGTGLFKTCASVMVGMLYKNNDTRRDSGFTIFYMGINLGAFIAPLICGLLQKEYGWHIGFGAGGLGMLLAVIIFYFKTIPDLKEFNQEIGLAYDWEKPVKENKHMGLIVITCLAIFATIIALSYFGLIDLSPVSLSKKMIFVILTCTGIYFLYLFFFSSLSNKEKKNLIVFVVLFLAAVFFWSFFEQQPTSFNLFAQDFTDKVIFGWEIPTPWFQSLNSIFVIIFAPIMSAIWIFLDKRGLKLSSITKFTLGILMAGVCFMIMMFAAKNVLTSNASVSMLWIIASMWFLSLGELCLSPVGLSIMTQIAPNLIKNQVMGLWFVAGALGNVVAGLIGGHVDDKNISSLPDLFGQCMWLLFIMTLILFLIRKPIYKIIENQKEKEANEHL</sequence>
<dbReference type="AlphaFoldDB" id="A0A6A7JRT6"/>
<evidence type="ECO:0000313" key="11">
    <source>
        <dbReference type="EMBL" id="AXP08745.1"/>
    </source>
</evidence>
<proteinExistence type="inferred from homology"/>
<keyword evidence="13" id="KW-1185">Reference proteome</keyword>
<dbReference type="EMBL" id="WHMJ01000005">
    <property type="protein sequence ID" value="MPV91107.1"/>
    <property type="molecule type" value="Genomic_DNA"/>
</dbReference>
<dbReference type="GO" id="GO:1904680">
    <property type="term" value="F:peptide transmembrane transporter activity"/>
    <property type="evidence" value="ECO:0007669"/>
    <property type="project" value="InterPro"/>
</dbReference>
<dbReference type="PANTHER" id="PTHR23517:SF15">
    <property type="entry name" value="PROTON-DEPENDENT OLIGOPEPTIDE FAMILY TRANSPORT PROTEIN"/>
    <property type="match status" value="1"/>
</dbReference>
<dbReference type="Proteomes" id="UP000093205">
    <property type="component" value="Chromosome"/>
</dbReference>
<dbReference type="Gene3D" id="1.20.1250.20">
    <property type="entry name" value="MFS general substrate transporter like domains"/>
    <property type="match status" value="1"/>
</dbReference>
<dbReference type="PROSITE" id="PS50850">
    <property type="entry name" value="MFS"/>
    <property type="match status" value="1"/>
</dbReference>
<feature type="transmembrane region" description="Helical" evidence="9">
    <location>
        <begin position="29"/>
        <end position="51"/>
    </location>
</feature>
<dbReference type="SUPFAM" id="SSF103473">
    <property type="entry name" value="MFS general substrate transporter"/>
    <property type="match status" value="1"/>
</dbReference>
<dbReference type="RefSeq" id="WP_066776722.1">
    <property type="nucleotide sequence ID" value="NZ_CBCSFE010000003.1"/>
</dbReference>
<comment type="similarity">
    <text evidence="8">Belongs to the major facilitator superfamily. Proton-dependent oligopeptide transporter (POT/PTR) (TC 2.A.17) family.</text>
</comment>
<evidence type="ECO:0000256" key="1">
    <source>
        <dbReference type="ARBA" id="ARBA00004651"/>
    </source>
</evidence>
<dbReference type="PROSITE" id="PS01023">
    <property type="entry name" value="PTR2_2"/>
    <property type="match status" value="1"/>
</dbReference>
<feature type="transmembrane region" description="Helical" evidence="9">
    <location>
        <begin position="438"/>
        <end position="459"/>
    </location>
</feature>
<dbReference type="NCBIfam" id="TIGR00924">
    <property type="entry name" value="yjdL_sub1_fam"/>
    <property type="match status" value="1"/>
</dbReference>
<feature type="transmembrane region" description="Helical" evidence="9">
    <location>
        <begin position="401"/>
        <end position="426"/>
    </location>
</feature>
<name>A0A6A7JRT6_9BACT</name>
<dbReference type="GO" id="GO:0005886">
    <property type="term" value="C:plasma membrane"/>
    <property type="evidence" value="ECO:0007669"/>
    <property type="project" value="UniProtKB-SubCell"/>
</dbReference>
<dbReference type="InterPro" id="IPR018456">
    <property type="entry name" value="PTR2_symporter_CS"/>
</dbReference>
<evidence type="ECO:0000256" key="8">
    <source>
        <dbReference type="RuleBase" id="RU003755"/>
    </source>
</evidence>
<keyword evidence="7 9" id="KW-0472">Membrane</keyword>
<keyword evidence="5" id="KW-0571">Peptide transport</keyword>
<protein>
    <submittedName>
        <fullName evidence="12">MFS transporter</fullName>
    </submittedName>
</protein>
<feature type="transmembrane region" description="Helical" evidence="9">
    <location>
        <begin position="290"/>
        <end position="307"/>
    </location>
</feature>
<evidence type="ECO:0000256" key="6">
    <source>
        <dbReference type="ARBA" id="ARBA00022989"/>
    </source>
</evidence>
<feature type="domain" description="Major facilitator superfamily (MFS) profile" evidence="10">
    <location>
        <begin position="1"/>
        <end position="494"/>
    </location>
</feature>
<feature type="transmembrane region" description="Helical" evidence="9">
    <location>
        <begin position="339"/>
        <end position="358"/>
    </location>
</feature>
<evidence type="ECO:0000256" key="5">
    <source>
        <dbReference type="ARBA" id="ARBA00022856"/>
    </source>
</evidence>
<dbReference type="EMBL" id="CP031611">
    <property type="protein sequence ID" value="AXP08745.1"/>
    <property type="molecule type" value="Genomic_DNA"/>
</dbReference>
<dbReference type="GeneID" id="44004546"/>
<accession>A0A6A7JRT6</accession>
<keyword evidence="2 8" id="KW-0813">Transport</keyword>
<evidence type="ECO:0000256" key="7">
    <source>
        <dbReference type="ARBA" id="ARBA00023136"/>
    </source>
</evidence>
<feature type="transmembrane region" description="Helical" evidence="9">
    <location>
        <begin position="57"/>
        <end position="78"/>
    </location>
</feature>
<dbReference type="InterPro" id="IPR036259">
    <property type="entry name" value="MFS_trans_sf"/>
</dbReference>
<dbReference type="KEGG" id="chw:A2J15_003350"/>
<dbReference type="PANTHER" id="PTHR23517">
    <property type="entry name" value="RESISTANCE PROTEIN MDTM, PUTATIVE-RELATED-RELATED"/>
    <property type="match status" value="1"/>
</dbReference>
<dbReference type="GO" id="GO:0006857">
    <property type="term" value="P:oligopeptide transport"/>
    <property type="evidence" value="ECO:0007669"/>
    <property type="project" value="InterPro"/>
</dbReference>
<evidence type="ECO:0000313" key="13">
    <source>
        <dbReference type="Proteomes" id="UP000093205"/>
    </source>
</evidence>
<organism evidence="12">
    <name type="scientific">Campylobacter hepaticus</name>
    <dbReference type="NCBI Taxonomy" id="1813019"/>
    <lineage>
        <taxon>Bacteria</taxon>
        <taxon>Pseudomonadati</taxon>
        <taxon>Campylobacterota</taxon>
        <taxon>Epsilonproteobacteria</taxon>
        <taxon>Campylobacterales</taxon>
        <taxon>Campylobacteraceae</taxon>
        <taxon>Campylobacter</taxon>
    </lineage>
</organism>
<feature type="transmembrane region" description="Helical" evidence="9">
    <location>
        <begin position="115"/>
        <end position="140"/>
    </location>
</feature>
<feature type="transmembrane region" description="Helical" evidence="9">
    <location>
        <begin position="229"/>
        <end position="249"/>
    </location>
</feature>
<dbReference type="InterPro" id="IPR020846">
    <property type="entry name" value="MFS_dom"/>
</dbReference>
<dbReference type="PROSITE" id="PS01022">
    <property type="entry name" value="PTR2_1"/>
    <property type="match status" value="1"/>
</dbReference>
<evidence type="ECO:0000256" key="2">
    <source>
        <dbReference type="ARBA" id="ARBA00022448"/>
    </source>
</evidence>
<feature type="transmembrane region" description="Helical" evidence="9">
    <location>
        <begin position="179"/>
        <end position="198"/>
    </location>
</feature>
<keyword evidence="6 9" id="KW-1133">Transmembrane helix</keyword>
<dbReference type="InterPro" id="IPR000109">
    <property type="entry name" value="POT_fam"/>
</dbReference>
<keyword evidence="3" id="KW-1003">Cell membrane</keyword>
<feature type="transmembrane region" description="Helical" evidence="9">
    <location>
        <begin position="90"/>
        <end position="109"/>
    </location>
</feature>
<evidence type="ECO:0000313" key="12">
    <source>
        <dbReference type="EMBL" id="MPV91107.1"/>
    </source>
</evidence>
<keyword evidence="5" id="KW-0653">Protein transport</keyword>
<dbReference type="OrthoDB" id="5351355at2"/>
<reference evidence="11 13" key="1">
    <citation type="submission" date="2018-08" db="EMBL/GenBank/DDBJ databases">
        <title>Survival mechanisms of Campylobacter hepaticus identified by genomic analysis and comparative transcriptomic analysis of in vivo and in vitro derived bacteria.</title>
        <authorList>
            <person name="Van T.T.H."/>
            <person name="Moore R.J."/>
        </authorList>
    </citation>
    <scope>NUCLEOTIDE SEQUENCE [LARGE SCALE GENOMIC DNA]</scope>
    <source>
        <strain evidence="11 13">HV10</strain>
    </source>
</reference>
<feature type="transmembrane region" description="Helical" evidence="9">
    <location>
        <begin position="152"/>
        <end position="173"/>
    </location>
</feature>
<dbReference type="InterPro" id="IPR005279">
    <property type="entry name" value="Dipep/tripep_permease"/>
</dbReference>
<gene>
    <name evidence="11" type="ORF">A2J15_003350</name>
    <name evidence="12" type="ORF">GC022_02745</name>
</gene>
<comment type="subcellular location">
    <subcellularLocation>
        <location evidence="1">Cell membrane</location>
        <topology evidence="1">Multi-pass membrane protein</topology>
    </subcellularLocation>
    <subcellularLocation>
        <location evidence="8">Membrane</location>
        <topology evidence="8">Multi-pass membrane protein</topology>
    </subcellularLocation>
</comment>
<feature type="transmembrane region" description="Helical" evidence="9">
    <location>
        <begin position="471"/>
        <end position="489"/>
    </location>
</feature>
<evidence type="ECO:0000256" key="4">
    <source>
        <dbReference type="ARBA" id="ARBA00022692"/>
    </source>
</evidence>